<dbReference type="PANTHER" id="PTHR43546:SF9">
    <property type="entry name" value="L-ASCORBATE-6-PHOSPHATE LACTONASE ULAG-RELATED"/>
    <property type="match status" value="1"/>
</dbReference>
<evidence type="ECO:0000313" key="4">
    <source>
        <dbReference type="Proteomes" id="UP000241010"/>
    </source>
</evidence>
<sequence>MRLVETPLDRPLAELLAAPPGEALRLCWLGQAGFVIDGGGRRAVIDPYLSDSLAEKYRGKAFPHRRMMPAPVAPDLVAHVDLVLATHAHTDHLDPGTLPALLAANPGATLLAPRSAREAALQRSGVDPSRLRLIEAGESCMIAGIGVTATRAAHETLERDAEGFHRFLGLALRIGGATVFHSGDTIPFDGQLEEVRALAADLALFPVNGRDALRASQGVPGNLTLDEALALAREAGIPALIAHHFDLFDFSTVPRPEVEAATGSSQRPQAVAASVGMAYGLDQSAVERAP</sequence>
<dbReference type="InterPro" id="IPR050114">
    <property type="entry name" value="UPF0173_UPF0282_UlaG_hydrolase"/>
</dbReference>
<protein>
    <submittedName>
        <fullName evidence="3">MBL fold metallo-hydrolase</fullName>
    </submittedName>
</protein>
<gene>
    <name evidence="3" type="ORF">C5F48_14850</name>
</gene>
<dbReference type="Gene3D" id="3.60.15.10">
    <property type="entry name" value="Ribonuclease Z/Hydroxyacylglutathione hydrolase-like"/>
    <property type="match status" value="1"/>
</dbReference>
<feature type="domain" description="Metallo-beta-lactamase" evidence="2">
    <location>
        <begin position="30"/>
        <end position="243"/>
    </location>
</feature>
<dbReference type="InterPro" id="IPR001279">
    <property type="entry name" value="Metallo-B-lactamas"/>
</dbReference>
<dbReference type="GO" id="GO:0016787">
    <property type="term" value="F:hydrolase activity"/>
    <property type="evidence" value="ECO:0007669"/>
    <property type="project" value="UniProtKB-KW"/>
</dbReference>
<keyword evidence="4" id="KW-1185">Reference proteome</keyword>
<dbReference type="SUPFAM" id="SSF56281">
    <property type="entry name" value="Metallo-hydrolase/oxidoreductase"/>
    <property type="match status" value="1"/>
</dbReference>
<accession>A0A2T4JSU0</accession>
<evidence type="ECO:0000256" key="1">
    <source>
        <dbReference type="ARBA" id="ARBA00022801"/>
    </source>
</evidence>
<dbReference type="SMART" id="SM00849">
    <property type="entry name" value="Lactamase_B"/>
    <property type="match status" value="1"/>
</dbReference>
<reference evidence="3 4" key="1">
    <citation type="submission" date="2018-03" db="EMBL/GenBank/DDBJ databases">
        <title>Cereibacter changlensis.</title>
        <authorList>
            <person name="Meyer T.E."/>
            <person name="Miller S."/>
            <person name="Lodha T."/>
            <person name="Gandham S."/>
            <person name="Chintalapati S."/>
            <person name="Chintalapati V.R."/>
        </authorList>
    </citation>
    <scope>NUCLEOTIDE SEQUENCE [LARGE SCALE GENOMIC DNA]</scope>
    <source>
        <strain evidence="3 4">JA139</strain>
    </source>
</reference>
<dbReference type="PANTHER" id="PTHR43546">
    <property type="entry name" value="UPF0173 METAL-DEPENDENT HYDROLASE MJ1163-RELATED"/>
    <property type="match status" value="1"/>
</dbReference>
<dbReference type="Proteomes" id="UP000241010">
    <property type="component" value="Unassembled WGS sequence"/>
</dbReference>
<dbReference type="InterPro" id="IPR036866">
    <property type="entry name" value="RibonucZ/Hydroxyglut_hydro"/>
</dbReference>
<organism evidence="3 4">
    <name type="scientific">Cereibacter changlensis JA139</name>
    <dbReference type="NCBI Taxonomy" id="1188249"/>
    <lineage>
        <taxon>Bacteria</taxon>
        <taxon>Pseudomonadati</taxon>
        <taxon>Pseudomonadota</taxon>
        <taxon>Alphaproteobacteria</taxon>
        <taxon>Rhodobacterales</taxon>
        <taxon>Paracoccaceae</taxon>
        <taxon>Cereibacter</taxon>
    </lineage>
</organism>
<evidence type="ECO:0000259" key="2">
    <source>
        <dbReference type="SMART" id="SM00849"/>
    </source>
</evidence>
<name>A0A2T4JSU0_9RHOB</name>
<dbReference type="AlphaFoldDB" id="A0A2T4JSU0"/>
<proteinExistence type="predicted"/>
<keyword evidence="1 3" id="KW-0378">Hydrolase</keyword>
<evidence type="ECO:0000313" key="3">
    <source>
        <dbReference type="EMBL" id="PTE20946.1"/>
    </source>
</evidence>
<comment type="caution">
    <text evidence="3">The sequence shown here is derived from an EMBL/GenBank/DDBJ whole genome shotgun (WGS) entry which is preliminary data.</text>
</comment>
<dbReference type="RefSeq" id="WP_107664677.1">
    <property type="nucleotide sequence ID" value="NZ_PZKG01000074.1"/>
</dbReference>
<dbReference type="EMBL" id="PZKG01000074">
    <property type="protein sequence ID" value="PTE20946.1"/>
    <property type="molecule type" value="Genomic_DNA"/>
</dbReference>
<dbReference type="Pfam" id="PF12706">
    <property type="entry name" value="Lactamase_B_2"/>
    <property type="match status" value="1"/>
</dbReference>
<dbReference type="OrthoDB" id="9805728at2"/>